<reference evidence="9 10" key="1">
    <citation type="submission" date="2012-05" db="EMBL/GenBank/DDBJ databases">
        <authorList>
            <person name="Hilton J."/>
        </authorList>
    </citation>
    <scope>NUCLEOTIDE SEQUENCE [LARGE SCALE GENOMIC DNA]</scope>
    <source>
        <strain evidence="9 10">HH01</strain>
    </source>
</reference>
<dbReference type="Pfam" id="PF00082">
    <property type="entry name" value="Peptidase_S8"/>
    <property type="match status" value="1"/>
</dbReference>
<name>M1WTN7_9NOST</name>
<dbReference type="SUPFAM" id="SSF52743">
    <property type="entry name" value="Subtilisin-like"/>
    <property type="match status" value="1"/>
</dbReference>
<accession>M1WTN7</accession>
<reference evidence="10" key="2">
    <citation type="submission" date="2016-01" db="EMBL/GenBank/DDBJ databases">
        <title>Diatom-associated endosymboitic cyanobacterium lacks core nitrogen metabolism enzymes.</title>
        <authorList>
            <person name="Hilton J.A."/>
            <person name="Foster R.A."/>
            <person name="Tripp H.J."/>
            <person name="Carter B.J."/>
            <person name="Zehr J.P."/>
            <person name="Villareal T.A."/>
        </authorList>
    </citation>
    <scope>NUCLEOTIDE SEQUENCE [LARGE SCALE GENOMIC DNA]</scope>
    <source>
        <strain evidence="10">HH01</strain>
    </source>
</reference>
<keyword evidence="2 6" id="KW-0645">Protease</keyword>
<dbReference type="OrthoDB" id="9798386at2"/>
<evidence type="ECO:0000256" key="7">
    <source>
        <dbReference type="RuleBase" id="RU003355"/>
    </source>
</evidence>
<dbReference type="PANTHER" id="PTHR43399">
    <property type="entry name" value="SUBTILISIN-RELATED"/>
    <property type="match status" value="1"/>
</dbReference>
<dbReference type="InterPro" id="IPR023828">
    <property type="entry name" value="Peptidase_S8_Ser-AS"/>
</dbReference>
<evidence type="ECO:0000256" key="2">
    <source>
        <dbReference type="ARBA" id="ARBA00022670"/>
    </source>
</evidence>
<evidence type="ECO:0000256" key="1">
    <source>
        <dbReference type="ARBA" id="ARBA00011073"/>
    </source>
</evidence>
<evidence type="ECO:0000256" key="5">
    <source>
        <dbReference type="PIRSR" id="PIRSR615500-1"/>
    </source>
</evidence>
<keyword evidence="4 6" id="KW-0720">Serine protease</keyword>
<comment type="similarity">
    <text evidence="1 6 7">Belongs to the peptidase S8 family.</text>
</comment>
<dbReference type="PROSITE" id="PS00136">
    <property type="entry name" value="SUBTILASE_ASP"/>
    <property type="match status" value="1"/>
</dbReference>
<comment type="caution">
    <text evidence="9">The sequence shown here is derived from an EMBL/GenBank/DDBJ whole genome shotgun (WGS) entry which is preliminary data.</text>
</comment>
<dbReference type="InterPro" id="IPR051048">
    <property type="entry name" value="Peptidase_S8/S53_subtilisin"/>
</dbReference>
<dbReference type="GO" id="GO:0004252">
    <property type="term" value="F:serine-type endopeptidase activity"/>
    <property type="evidence" value="ECO:0007669"/>
    <property type="project" value="UniProtKB-UniRule"/>
</dbReference>
<dbReference type="GO" id="GO:0006508">
    <property type="term" value="P:proteolysis"/>
    <property type="evidence" value="ECO:0007669"/>
    <property type="project" value="UniProtKB-KW"/>
</dbReference>
<dbReference type="Proteomes" id="UP000053051">
    <property type="component" value="Unassembled WGS sequence"/>
</dbReference>
<evidence type="ECO:0000259" key="8">
    <source>
        <dbReference type="Pfam" id="PF00082"/>
    </source>
</evidence>
<evidence type="ECO:0000313" key="9">
    <source>
        <dbReference type="EMBL" id="CCH68229.1"/>
    </source>
</evidence>
<dbReference type="PANTHER" id="PTHR43399:SF4">
    <property type="entry name" value="CELL WALL-ASSOCIATED PROTEASE"/>
    <property type="match status" value="1"/>
</dbReference>
<feature type="active site" description="Charge relay system" evidence="5 6">
    <location>
        <position position="336"/>
    </location>
</feature>
<protein>
    <submittedName>
        <fullName evidence="9">Alkaline protease</fullName>
    </submittedName>
</protein>
<keyword evidence="10" id="KW-1185">Reference proteome</keyword>
<dbReference type="InterPro" id="IPR022398">
    <property type="entry name" value="Peptidase_S8_His-AS"/>
</dbReference>
<dbReference type="PROSITE" id="PS51892">
    <property type="entry name" value="SUBTILASE"/>
    <property type="match status" value="1"/>
</dbReference>
<gene>
    <name evidence="9" type="ORF">RINTHH_20740</name>
</gene>
<dbReference type="InterPro" id="IPR023827">
    <property type="entry name" value="Peptidase_S8_Asp-AS"/>
</dbReference>
<dbReference type="PRINTS" id="PR00723">
    <property type="entry name" value="SUBTILISIN"/>
</dbReference>
<dbReference type="STRING" id="1165094.RINTHH_20740"/>
<evidence type="ECO:0000256" key="4">
    <source>
        <dbReference type="ARBA" id="ARBA00022825"/>
    </source>
</evidence>
<feature type="active site" description="Charge relay system" evidence="5 6">
    <location>
        <position position="123"/>
    </location>
</feature>
<dbReference type="InterPro" id="IPR000209">
    <property type="entry name" value="Peptidase_S8/S53_dom"/>
</dbReference>
<dbReference type="AlphaFoldDB" id="M1WTN7"/>
<proteinExistence type="inferred from homology"/>
<feature type="active site" description="Charge relay system" evidence="5 6">
    <location>
        <position position="178"/>
    </location>
</feature>
<feature type="domain" description="Peptidase S8/S53" evidence="8">
    <location>
        <begin position="114"/>
        <end position="374"/>
    </location>
</feature>
<keyword evidence="3 6" id="KW-0378">Hydrolase</keyword>
<organism evidence="9 10">
    <name type="scientific">Richelia intracellularis HH01</name>
    <dbReference type="NCBI Taxonomy" id="1165094"/>
    <lineage>
        <taxon>Bacteria</taxon>
        <taxon>Bacillati</taxon>
        <taxon>Cyanobacteriota</taxon>
        <taxon>Cyanophyceae</taxon>
        <taxon>Nostocales</taxon>
        <taxon>Nostocaceae</taxon>
        <taxon>Richelia</taxon>
    </lineage>
</organism>
<dbReference type="InterPro" id="IPR036852">
    <property type="entry name" value="Peptidase_S8/S53_dom_sf"/>
</dbReference>
<dbReference type="CDD" id="cd07473">
    <property type="entry name" value="Peptidases_S8_Subtilisin_like"/>
    <property type="match status" value="1"/>
</dbReference>
<evidence type="ECO:0000256" key="3">
    <source>
        <dbReference type="ARBA" id="ARBA00022801"/>
    </source>
</evidence>
<dbReference type="EMBL" id="CAIY01000082">
    <property type="protein sequence ID" value="CCH68229.1"/>
    <property type="molecule type" value="Genomic_DNA"/>
</dbReference>
<dbReference type="RefSeq" id="WP_008235700.1">
    <property type="nucleotide sequence ID" value="NZ_CAIY01000082.1"/>
</dbReference>
<dbReference type="InterPro" id="IPR015500">
    <property type="entry name" value="Peptidase_S8_subtilisin-rel"/>
</dbReference>
<sequence>MLNSSDTNQAFRKEEVSASWSLFSPRNELTIENSDLPFTNQRSSATYTNKITDNFGISDAEYNHNLGYGLVSAAEAVGKALGNNGFPNVPSLGGQEWSADLVQAPEVWSEGYTGKGVIVAVLDTGVDYQHSDLNGNIWTNTKEIASNGIDDDLNGYIDDVSGWNFHDGNNDILDRNSHGTHVSGIIAGEKNGFGVTGIAYDAQIMPVKVLGDSGSGYYDSISNGIRYAVDNGANIINLSLGGKFPANNIAESLEYANSMGVVVVMSAGNYGESKPCYPGLDADKWGLVVGAVDQNNQLADFSNRAGSNDLAYVTAPGVQVYSTIPNNEYDFYSGTSMASPHVAGVVALMLNANSNLTPDRVRQIIIETSGNNAHGIFSNTRDVSGYLSNNEINNEIEMIVHNHNPSFNNAPSDYQLLNSGESINQIPNLISAFPGNIIGDTIKRFLYNDNEDNSGKEDNDMSCIIKDITEQLQPYQQLLNFFF</sequence>
<dbReference type="PROSITE" id="PS00138">
    <property type="entry name" value="SUBTILASE_SER"/>
    <property type="match status" value="1"/>
</dbReference>
<evidence type="ECO:0000256" key="6">
    <source>
        <dbReference type="PROSITE-ProRule" id="PRU01240"/>
    </source>
</evidence>
<dbReference type="PROSITE" id="PS00137">
    <property type="entry name" value="SUBTILASE_HIS"/>
    <property type="match status" value="1"/>
</dbReference>
<dbReference type="Gene3D" id="3.40.50.200">
    <property type="entry name" value="Peptidase S8/S53 domain"/>
    <property type="match status" value="1"/>
</dbReference>
<dbReference type="InterPro" id="IPR034204">
    <property type="entry name" value="PfSUB1-like_cat_dom"/>
</dbReference>
<evidence type="ECO:0000313" key="10">
    <source>
        <dbReference type="Proteomes" id="UP000053051"/>
    </source>
</evidence>